<keyword evidence="1" id="KW-0472">Membrane</keyword>
<evidence type="ECO:0000256" key="1">
    <source>
        <dbReference type="SAM" id="Phobius"/>
    </source>
</evidence>
<feature type="transmembrane region" description="Helical" evidence="1">
    <location>
        <begin position="6"/>
        <end position="27"/>
    </location>
</feature>
<keyword evidence="1" id="KW-0812">Transmembrane</keyword>
<proteinExistence type="predicted"/>
<evidence type="ECO:0000313" key="3">
    <source>
        <dbReference type="Proteomes" id="UP000202528"/>
    </source>
</evidence>
<dbReference type="RefSeq" id="YP_008126554.1">
    <property type="nucleotide sequence ID" value="NC_021537.1"/>
</dbReference>
<dbReference type="GeneID" id="16045674"/>
<protein>
    <submittedName>
        <fullName evidence="2">Uncharacterized protein</fullName>
    </submittedName>
</protein>
<dbReference type="EMBL" id="HQ332141">
    <property type="protein sequence ID" value="AGN33807.1"/>
    <property type="molecule type" value="Genomic_DNA"/>
</dbReference>
<dbReference type="KEGG" id="vg:16045674"/>
<dbReference type="Proteomes" id="UP000202528">
    <property type="component" value="Segment"/>
</dbReference>
<reference evidence="2 3" key="1">
    <citation type="submission" date="2010-09" db="EMBL/GenBank/DDBJ databases">
        <title>The Genome Sequence of Halorubrum phage CGphi46.</title>
        <authorList>
            <consortium name="The Broad Institute Genome Sequencing Platform"/>
            <person name="Henn M.R."/>
            <person name="Dillon J."/>
            <person name="Levin J."/>
            <person name="Malboeuf C."/>
            <person name="Casali M."/>
            <person name="Russ C."/>
            <person name="Lennon N."/>
            <person name="Chapman S.B."/>
            <person name="Erlich R."/>
            <person name="Young S.K."/>
            <person name="Yandava C."/>
            <person name="Zeng Q."/>
            <person name="Fitzgerald M.F."/>
            <person name="Alvarado L."/>
            <person name="Anderson S."/>
            <person name="Berlin A."/>
            <person name="Chen Z."/>
            <person name="Freedman E."/>
            <person name="Gellesch M."/>
            <person name="Goldberg J."/>
            <person name="Green L."/>
            <person name="Griggs A."/>
            <person name="Gujja S."/>
            <person name="Heilman E."/>
            <person name="Heiman D."/>
            <person name="Hollinger A."/>
            <person name="Howarth C."/>
            <person name="Larson L."/>
            <person name="Mehta T."/>
            <person name="Neiman D."/>
            <person name="Pearson M."/>
            <person name="Roberts A."/>
            <person name="Ryan E."/>
            <person name="Saif S."/>
            <person name="Shea T."/>
            <person name="Shenoy N."/>
            <person name="Sisk P."/>
            <person name="Stolte C."/>
            <person name="Sykes S."/>
            <person name="White J."/>
            <person name="Haas B."/>
            <person name="Nusbaum C."/>
            <person name="Birren B."/>
        </authorList>
    </citation>
    <scope>NUCLEOTIDE SEQUENCE [LARGE SCALE GENOMIC DNA]</scope>
    <source>
        <strain evidence="2 3">CGphi46</strain>
    </source>
</reference>
<keyword evidence="3" id="KW-1185">Reference proteome</keyword>
<evidence type="ECO:0000313" key="2">
    <source>
        <dbReference type="EMBL" id="AGN33807.1"/>
    </source>
</evidence>
<organism evidence="2 3">
    <name type="scientific">Halorubrum virus CGphi46</name>
    <dbReference type="NCBI Taxonomy" id="754066"/>
    <lineage>
        <taxon>Viruses</taxon>
        <taxon>Duplodnaviria</taxon>
        <taxon>Heunggongvirae</taxon>
        <taxon>Uroviricota</taxon>
        <taxon>Caudoviricetes</taxon>
        <taxon>Kirjokansivirales</taxon>
        <taxon>Graaviviridae</taxon>
        <taxon>Seejivirus</taxon>
        <taxon>Seejivirus salhabitans</taxon>
    </lineage>
</organism>
<gene>
    <name evidence="2" type="ORF">HALG_00019</name>
</gene>
<accession>R9TQ63</accession>
<sequence>MIGRFAGAVGFLLGLALGIVLFPFWFVSSRVTTTAVEYQAHDYEHGAVVVEVRSNRLTGRMARRVYDVDGEVAE</sequence>
<keyword evidence="1" id="KW-1133">Transmembrane helix</keyword>
<name>R9TQ63_9CAUD</name>